<accession>A0A5Q2RIG4</accession>
<dbReference type="AlphaFoldDB" id="A0A5Q2RIG4"/>
<feature type="transmembrane region" description="Helical" evidence="2">
    <location>
        <begin position="59"/>
        <end position="77"/>
    </location>
</feature>
<dbReference type="Pfam" id="PF11303">
    <property type="entry name" value="DUF3105"/>
    <property type="match status" value="1"/>
</dbReference>
<feature type="region of interest" description="Disordered" evidence="1">
    <location>
        <begin position="1"/>
        <end position="36"/>
    </location>
</feature>
<gene>
    <name evidence="3" type="ORF">GH723_03095</name>
</gene>
<dbReference type="EMBL" id="CP045851">
    <property type="protein sequence ID" value="QGG94166.1"/>
    <property type="molecule type" value="Genomic_DNA"/>
</dbReference>
<evidence type="ECO:0000256" key="1">
    <source>
        <dbReference type="SAM" id="MobiDB-lite"/>
    </source>
</evidence>
<evidence type="ECO:0000256" key="2">
    <source>
        <dbReference type="SAM" id="Phobius"/>
    </source>
</evidence>
<organism evidence="3 4">
    <name type="scientific">Actinomarinicola tropica</name>
    <dbReference type="NCBI Taxonomy" id="2789776"/>
    <lineage>
        <taxon>Bacteria</taxon>
        <taxon>Bacillati</taxon>
        <taxon>Actinomycetota</taxon>
        <taxon>Acidimicrobiia</taxon>
        <taxon>Acidimicrobiales</taxon>
        <taxon>Iamiaceae</taxon>
        <taxon>Actinomarinicola</taxon>
    </lineage>
</organism>
<keyword evidence="4" id="KW-1185">Reference proteome</keyword>
<protein>
    <submittedName>
        <fullName evidence="3">DUF3105 domain-containing protein</fullName>
    </submittedName>
</protein>
<feature type="compositionally biased region" description="Basic residues" evidence="1">
    <location>
        <begin position="1"/>
        <end position="20"/>
    </location>
</feature>
<name>A0A5Q2RIG4_9ACTN</name>
<dbReference type="KEGG" id="atq:GH723_03095"/>
<keyword evidence="2" id="KW-0472">Membrane</keyword>
<evidence type="ECO:0000313" key="4">
    <source>
        <dbReference type="Proteomes" id="UP000334019"/>
    </source>
</evidence>
<dbReference type="RefSeq" id="WP_153758272.1">
    <property type="nucleotide sequence ID" value="NZ_CP045851.1"/>
</dbReference>
<proteinExistence type="predicted"/>
<sequence length="215" mass="23560">MSPHPQSKKAKAAKAKRAKARTTQEPDKPASMHEARLERQIEQRRHQARKGRLRRIRNTALGVVALGVVAGGGWLAFRPDPELAGVARPSNRGGGHVAAADYDSPTPTSGAHDARAPRCGTYREPLNPAMAVHGLEHGAVVLWYDAARPELADELIDATDEWDTHVIISANTGIDRPVVATAWGRIKAYDAADPEITEFVRTYRQRGPERLTCDR</sequence>
<dbReference type="Proteomes" id="UP000334019">
    <property type="component" value="Chromosome"/>
</dbReference>
<dbReference type="InterPro" id="IPR021454">
    <property type="entry name" value="DUF3105"/>
</dbReference>
<reference evidence="3 4" key="1">
    <citation type="submission" date="2019-11" db="EMBL/GenBank/DDBJ databases">
        <authorList>
            <person name="He Y."/>
        </authorList>
    </citation>
    <scope>NUCLEOTIDE SEQUENCE [LARGE SCALE GENOMIC DNA]</scope>
    <source>
        <strain evidence="3 4">SCSIO 58843</strain>
    </source>
</reference>
<keyword evidence="2" id="KW-0812">Transmembrane</keyword>
<keyword evidence="2" id="KW-1133">Transmembrane helix</keyword>
<evidence type="ECO:0000313" key="3">
    <source>
        <dbReference type="EMBL" id="QGG94166.1"/>
    </source>
</evidence>
<feature type="compositionally biased region" description="Basic and acidic residues" evidence="1">
    <location>
        <begin position="22"/>
        <end position="36"/>
    </location>
</feature>
<feature type="region of interest" description="Disordered" evidence="1">
    <location>
        <begin position="89"/>
        <end position="120"/>
    </location>
</feature>